<sequence>MKLTIFFTLLMLLLGAVFAFPSEGTDPATDVKLAEAQNAAVEAVQHKSSEDSDSNEDSKEHKSCHKPNA</sequence>
<organism evidence="3">
    <name type="scientific">Aedes albopictus</name>
    <name type="common">Asian tiger mosquito</name>
    <name type="synonym">Stegomyia albopicta</name>
    <dbReference type="NCBI Taxonomy" id="7160"/>
    <lineage>
        <taxon>Eukaryota</taxon>
        <taxon>Metazoa</taxon>
        <taxon>Ecdysozoa</taxon>
        <taxon>Arthropoda</taxon>
        <taxon>Hexapoda</taxon>
        <taxon>Insecta</taxon>
        <taxon>Pterygota</taxon>
        <taxon>Neoptera</taxon>
        <taxon>Endopterygota</taxon>
        <taxon>Diptera</taxon>
        <taxon>Nematocera</taxon>
        <taxon>Culicoidea</taxon>
        <taxon>Culicidae</taxon>
        <taxon>Culicinae</taxon>
        <taxon>Aedini</taxon>
        <taxon>Aedes</taxon>
        <taxon>Stegomyia</taxon>
    </lineage>
</organism>
<feature type="region of interest" description="Disordered" evidence="1">
    <location>
        <begin position="39"/>
        <end position="69"/>
    </location>
</feature>
<evidence type="ECO:0000256" key="1">
    <source>
        <dbReference type="SAM" id="MobiDB-lite"/>
    </source>
</evidence>
<accession>A0A023EBB9</accession>
<evidence type="ECO:0000313" key="3">
    <source>
        <dbReference type="EMBL" id="JAC06743.1"/>
    </source>
</evidence>
<keyword evidence="2" id="KW-0732">Signal</keyword>
<dbReference type="EMBL" id="GAPW01006855">
    <property type="protein sequence ID" value="JAC06743.1"/>
    <property type="molecule type" value="mRNA"/>
</dbReference>
<feature type="signal peptide" evidence="2">
    <location>
        <begin position="1"/>
        <end position="19"/>
    </location>
</feature>
<protein>
    <submittedName>
        <fullName evidence="3">Putative secreted protein</fullName>
    </submittedName>
</protein>
<name>A0A023EBB9_AEDAL</name>
<feature type="compositionally biased region" description="Basic and acidic residues" evidence="1">
    <location>
        <begin position="44"/>
        <end position="61"/>
    </location>
</feature>
<reference evidence="3" key="1">
    <citation type="journal article" date="2014" name="PLoS Negl. Trop. Dis.">
        <title>Identification and characterization of seminal fluid proteins in the Asian tiger mosquito, Aedes albopictus.</title>
        <authorList>
            <person name="Boes K.E."/>
            <person name="Ribeiro J.M."/>
            <person name="Wong A."/>
            <person name="Harrington L.C."/>
            <person name="Wolfner M.F."/>
            <person name="Sirot L.K."/>
        </authorList>
    </citation>
    <scope>NUCLEOTIDE SEQUENCE</scope>
    <source>
        <tissue evidence="3">Reproductive organs</tissue>
    </source>
</reference>
<feature type="chain" id="PRO_5001513713" evidence="2">
    <location>
        <begin position="20"/>
        <end position="69"/>
    </location>
</feature>
<dbReference type="AlphaFoldDB" id="A0A023EBB9"/>
<evidence type="ECO:0000256" key="2">
    <source>
        <dbReference type="SAM" id="SignalP"/>
    </source>
</evidence>
<proteinExistence type="evidence at transcript level"/>